<keyword evidence="2 5" id="KW-0812">Transmembrane</keyword>
<organism evidence="6 7">
    <name type="scientific">Aliidiomarina soli</name>
    <dbReference type="NCBI Taxonomy" id="1928574"/>
    <lineage>
        <taxon>Bacteria</taxon>
        <taxon>Pseudomonadati</taxon>
        <taxon>Pseudomonadota</taxon>
        <taxon>Gammaproteobacteria</taxon>
        <taxon>Alteromonadales</taxon>
        <taxon>Idiomarinaceae</taxon>
        <taxon>Aliidiomarina</taxon>
    </lineage>
</organism>
<accession>A0A432WF56</accession>
<dbReference type="AlphaFoldDB" id="A0A432WF56"/>
<feature type="transmembrane region" description="Helical" evidence="5">
    <location>
        <begin position="120"/>
        <end position="140"/>
    </location>
</feature>
<evidence type="ECO:0000313" key="7">
    <source>
        <dbReference type="Proteomes" id="UP000287823"/>
    </source>
</evidence>
<dbReference type="GO" id="GO:0006106">
    <property type="term" value="P:fumarate metabolic process"/>
    <property type="evidence" value="ECO:0007669"/>
    <property type="project" value="InterPro"/>
</dbReference>
<protein>
    <submittedName>
        <fullName evidence="6">Fumarate reductase subunit D</fullName>
    </submittedName>
</protein>
<keyword evidence="3 5" id="KW-1133">Transmembrane helix</keyword>
<evidence type="ECO:0000256" key="1">
    <source>
        <dbReference type="ARBA" id="ARBA00022475"/>
    </source>
</evidence>
<reference evidence="6 7" key="1">
    <citation type="journal article" date="2011" name="Front. Microbiol.">
        <title>Genomic signatures of strain selection and enhancement in Bacillus atrophaeus var. globigii, a historical biowarfare simulant.</title>
        <authorList>
            <person name="Gibbons H.S."/>
            <person name="Broomall S.M."/>
            <person name="McNew L.A."/>
            <person name="Daligault H."/>
            <person name="Chapman C."/>
            <person name="Bruce D."/>
            <person name="Karavis M."/>
            <person name="Krepps M."/>
            <person name="McGregor P.A."/>
            <person name="Hong C."/>
            <person name="Park K.H."/>
            <person name="Akmal A."/>
            <person name="Feldman A."/>
            <person name="Lin J.S."/>
            <person name="Chang W.E."/>
            <person name="Higgs B.W."/>
            <person name="Demirev P."/>
            <person name="Lindquist J."/>
            <person name="Liem A."/>
            <person name="Fochler E."/>
            <person name="Read T.D."/>
            <person name="Tapia R."/>
            <person name="Johnson S."/>
            <person name="Bishop-Lilly K.A."/>
            <person name="Detter C."/>
            <person name="Han C."/>
            <person name="Sozhamannan S."/>
            <person name="Rosenzweig C.N."/>
            <person name="Skowronski E.W."/>
        </authorList>
    </citation>
    <scope>NUCLEOTIDE SEQUENCE [LARGE SCALE GENOMIC DNA]</scope>
    <source>
        <strain evidence="6 7">Y4G10-17</strain>
    </source>
</reference>
<dbReference type="Proteomes" id="UP000287823">
    <property type="component" value="Unassembled WGS sequence"/>
</dbReference>
<gene>
    <name evidence="6" type="ORF">CWE14_09675</name>
</gene>
<sequence length="141" mass="15409">MGRGVADRGAVYLAVRFRRPVVNNAIPPRGRGLHFEPLWWLLFSAGGVCFAVFIPAVALIFGVLWPLGIVDISLAQLQGYYGSLWGLVFTGAVICLPAFHAAHRIRHAFHDFKLGGGSTTAFICYGTAAVVSFVAIWVWFM</sequence>
<dbReference type="NCBIfam" id="NF003977">
    <property type="entry name" value="PRK05470.1-1"/>
    <property type="match status" value="1"/>
</dbReference>
<evidence type="ECO:0000313" key="6">
    <source>
        <dbReference type="EMBL" id="RUO32408.1"/>
    </source>
</evidence>
<evidence type="ECO:0000256" key="2">
    <source>
        <dbReference type="ARBA" id="ARBA00022692"/>
    </source>
</evidence>
<dbReference type="GO" id="GO:0016020">
    <property type="term" value="C:membrane"/>
    <property type="evidence" value="ECO:0007669"/>
    <property type="project" value="InterPro"/>
</dbReference>
<dbReference type="Gene3D" id="1.20.1300.10">
    <property type="entry name" value="Fumarate reductase/succinate dehydrogenase, transmembrane subunit"/>
    <property type="match status" value="1"/>
</dbReference>
<feature type="transmembrane region" description="Helical" evidence="5">
    <location>
        <begin position="38"/>
        <end position="67"/>
    </location>
</feature>
<keyword evidence="4 5" id="KW-0472">Membrane</keyword>
<evidence type="ECO:0000256" key="3">
    <source>
        <dbReference type="ARBA" id="ARBA00022989"/>
    </source>
</evidence>
<dbReference type="InterPro" id="IPR034804">
    <property type="entry name" value="SQR/QFR_C/D"/>
</dbReference>
<dbReference type="EMBL" id="PIPO01000004">
    <property type="protein sequence ID" value="RUO32408.1"/>
    <property type="molecule type" value="Genomic_DNA"/>
</dbReference>
<name>A0A432WF56_9GAMM</name>
<dbReference type="Pfam" id="PF02313">
    <property type="entry name" value="Fumarate_red_D"/>
    <property type="match status" value="1"/>
</dbReference>
<evidence type="ECO:0000256" key="4">
    <source>
        <dbReference type="ARBA" id="ARBA00023136"/>
    </source>
</evidence>
<keyword evidence="7" id="KW-1185">Reference proteome</keyword>
<evidence type="ECO:0000256" key="5">
    <source>
        <dbReference type="SAM" id="Phobius"/>
    </source>
</evidence>
<comment type="caution">
    <text evidence="6">The sequence shown here is derived from an EMBL/GenBank/DDBJ whole genome shotgun (WGS) entry which is preliminary data.</text>
</comment>
<dbReference type="SUPFAM" id="SSF81343">
    <property type="entry name" value="Fumarate reductase respiratory complex transmembrane subunits"/>
    <property type="match status" value="1"/>
</dbReference>
<feature type="transmembrane region" description="Helical" evidence="5">
    <location>
        <begin position="79"/>
        <end position="99"/>
    </location>
</feature>
<keyword evidence="1" id="KW-1003">Cell membrane</keyword>
<proteinExistence type="predicted"/>
<dbReference type="InterPro" id="IPR003418">
    <property type="entry name" value="Fumarate_red_D"/>
</dbReference>